<sequence length="232" mass="25331">KGLRSTTIALLLLTVLQKSECRVQFSKASIYDEFDFKGENRVAIPECSNVARCAIFVSISKEAKYKEIYDKIQMSPAVARTWNYTLNQFAALRNAATKEIDPYFIVDGADNPSSETWIYNDNVDKVAAPLVLYAVDLSKDDFTPSVFDAADVLPGVSRGEIVTVISADPFTMIVDVDTSTVATVYMTGFDNAVVKGVSPDQCRSVLQNTVGENLSIQINGPIASIVFSDTQG</sequence>
<feature type="signal peptide" evidence="1">
    <location>
        <begin position="1"/>
        <end position="21"/>
    </location>
</feature>
<gene>
    <name evidence="2" type="ORF">PFISCL1PPCAC_18958</name>
</gene>
<keyword evidence="3" id="KW-1185">Reference proteome</keyword>
<protein>
    <submittedName>
        <fullName evidence="2">Uncharacterized protein</fullName>
    </submittedName>
</protein>
<dbReference type="Proteomes" id="UP001432322">
    <property type="component" value="Unassembled WGS sequence"/>
</dbReference>
<dbReference type="AlphaFoldDB" id="A0AAV5W671"/>
<keyword evidence="1" id="KW-0732">Signal</keyword>
<accession>A0AAV5W671</accession>
<evidence type="ECO:0000313" key="2">
    <source>
        <dbReference type="EMBL" id="GMT27661.1"/>
    </source>
</evidence>
<dbReference type="EMBL" id="BTSY01000005">
    <property type="protein sequence ID" value="GMT27661.1"/>
    <property type="molecule type" value="Genomic_DNA"/>
</dbReference>
<comment type="caution">
    <text evidence="2">The sequence shown here is derived from an EMBL/GenBank/DDBJ whole genome shotgun (WGS) entry which is preliminary data.</text>
</comment>
<proteinExistence type="predicted"/>
<feature type="chain" id="PRO_5043797993" evidence="1">
    <location>
        <begin position="22"/>
        <end position="232"/>
    </location>
</feature>
<reference evidence="2" key="1">
    <citation type="submission" date="2023-10" db="EMBL/GenBank/DDBJ databases">
        <title>Genome assembly of Pristionchus species.</title>
        <authorList>
            <person name="Yoshida K."/>
            <person name="Sommer R.J."/>
        </authorList>
    </citation>
    <scope>NUCLEOTIDE SEQUENCE</scope>
    <source>
        <strain evidence="2">RS5133</strain>
    </source>
</reference>
<feature type="non-terminal residue" evidence="2">
    <location>
        <position position="1"/>
    </location>
</feature>
<name>A0AAV5W671_9BILA</name>
<evidence type="ECO:0000256" key="1">
    <source>
        <dbReference type="SAM" id="SignalP"/>
    </source>
</evidence>
<organism evidence="2 3">
    <name type="scientific">Pristionchus fissidentatus</name>
    <dbReference type="NCBI Taxonomy" id="1538716"/>
    <lineage>
        <taxon>Eukaryota</taxon>
        <taxon>Metazoa</taxon>
        <taxon>Ecdysozoa</taxon>
        <taxon>Nematoda</taxon>
        <taxon>Chromadorea</taxon>
        <taxon>Rhabditida</taxon>
        <taxon>Rhabditina</taxon>
        <taxon>Diplogasteromorpha</taxon>
        <taxon>Diplogasteroidea</taxon>
        <taxon>Neodiplogasteridae</taxon>
        <taxon>Pristionchus</taxon>
    </lineage>
</organism>
<evidence type="ECO:0000313" key="3">
    <source>
        <dbReference type="Proteomes" id="UP001432322"/>
    </source>
</evidence>